<dbReference type="STRING" id="512565.AMIS_28450"/>
<dbReference type="PATRIC" id="fig|512565.3.peg.2849"/>
<dbReference type="Pfam" id="PF01243">
    <property type="entry name" value="PNPOx_N"/>
    <property type="match status" value="1"/>
</dbReference>
<dbReference type="OrthoDB" id="9812086at2"/>
<dbReference type="eggNOG" id="COG3467">
    <property type="taxonomic scope" value="Bacteria"/>
</dbReference>
<proteinExistence type="predicted"/>
<dbReference type="GO" id="GO:0005829">
    <property type="term" value="C:cytosol"/>
    <property type="evidence" value="ECO:0007669"/>
    <property type="project" value="TreeGrafter"/>
</dbReference>
<dbReference type="InterPro" id="IPR011576">
    <property type="entry name" value="Pyridox_Oxase_N"/>
</dbReference>
<dbReference type="Gene3D" id="2.30.110.10">
    <property type="entry name" value="Electron Transport, Fmn-binding Protein, Chain A"/>
    <property type="match status" value="1"/>
</dbReference>
<reference evidence="3 4" key="1">
    <citation type="submission" date="2012-02" db="EMBL/GenBank/DDBJ databases">
        <title>Complete genome sequence of Actinoplanes missouriensis 431 (= NBRC 102363).</title>
        <authorList>
            <person name="Ohnishi Y."/>
            <person name="Ishikawa J."/>
            <person name="Sekine M."/>
            <person name="Hosoyama A."/>
            <person name="Harada T."/>
            <person name="Narita H."/>
            <person name="Hata T."/>
            <person name="Konno Y."/>
            <person name="Tutikane K."/>
            <person name="Fujita N."/>
            <person name="Horinouchi S."/>
            <person name="Hayakawa M."/>
        </authorList>
    </citation>
    <scope>NUCLEOTIDE SEQUENCE [LARGE SCALE GENOMIC DNA]</scope>
    <source>
        <strain evidence="4">ATCC 14538 / DSM 43046 / CBS 188.64 / JCM 3121 / NBRC 102363 / NCIMB 12654 / NRRL B-3342 / UNCC 431</strain>
    </source>
</reference>
<keyword evidence="4" id="KW-1185">Reference proteome</keyword>
<dbReference type="RefSeq" id="WP_014442960.1">
    <property type="nucleotide sequence ID" value="NC_017093.1"/>
</dbReference>
<dbReference type="HOGENOM" id="CLU_115786_0_0_11"/>
<dbReference type="PANTHER" id="PTHR35176">
    <property type="entry name" value="HEME OXYGENASE HI_0854-RELATED"/>
    <property type="match status" value="1"/>
</dbReference>
<dbReference type="InterPro" id="IPR052019">
    <property type="entry name" value="F420H2_bilvrd_red/Heme_oxyg"/>
</dbReference>
<keyword evidence="1" id="KW-0560">Oxidoreductase</keyword>
<dbReference type="EMBL" id="AP012319">
    <property type="protein sequence ID" value="BAL88065.1"/>
    <property type="molecule type" value="Genomic_DNA"/>
</dbReference>
<dbReference type="SUPFAM" id="SSF50475">
    <property type="entry name" value="FMN-binding split barrel"/>
    <property type="match status" value="1"/>
</dbReference>
<evidence type="ECO:0000259" key="2">
    <source>
        <dbReference type="Pfam" id="PF01243"/>
    </source>
</evidence>
<name>I0H4X8_ACTM4</name>
<evidence type="ECO:0000256" key="1">
    <source>
        <dbReference type="ARBA" id="ARBA00023002"/>
    </source>
</evidence>
<dbReference type="NCBIfam" id="TIGR03668">
    <property type="entry name" value="Rv0121_F420"/>
    <property type="match status" value="1"/>
</dbReference>
<dbReference type="KEGG" id="ams:AMIS_28450"/>
<evidence type="ECO:0000313" key="4">
    <source>
        <dbReference type="Proteomes" id="UP000007882"/>
    </source>
</evidence>
<feature type="domain" description="Pyridoxamine 5'-phosphate oxidase N-terminal" evidence="2">
    <location>
        <begin position="6"/>
        <end position="128"/>
    </location>
</feature>
<sequence>MRLPVEEARRRFAAARVARLATVAAGGEPHLVPVTFAVLGERIVFAVDHKPKSTTHLRRLDNIRARPKVCLLADAYDEDWSRLWWARADGAARVLDTDETAVDALAARYSAYVERRPHGPIVSIEVSRWSGWAAS</sequence>
<dbReference type="GO" id="GO:0070967">
    <property type="term" value="F:coenzyme F420 binding"/>
    <property type="evidence" value="ECO:0007669"/>
    <property type="project" value="TreeGrafter"/>
</dbReference>
<evidence type="ECO:0000313" key="3">
    <source>
        <dbReference type="EMBL" id="BAL88065.1"/>
    </source>
</evidence>
<dbReference type="InterPro" id="IPR012349">
    <property type="entry name" value="Split_barrel_FMN-bd"/>
</dbReference>
<gene>
    <name evidence="3" type="ordered locus">AMIS_28450</name>
</gene>
<dbReference type="PANTHER" id="PTHR35176:SF2">
    <property type="entry name" value="F420H(2)-DEPENDENT REDUCTASE RV1155"/>
    <property type="match status" value="1"/>
</dbReference>
<accession>I0H4X8</accession>
<organism evidence="3 4">
    <name type="scientific">Actinoplanes missouriensis (strain ATCC 14538 / DSM 43046 / CBS 188.64 / JCM 3121 / NBRC 102363 / NCIMB 12654 / NRRL B-3342 / UNCC 431)</name>
    <dbReference type="NCBI Taxonomy" id="512565"/>
    <lineage>
        <taxon>Bacteria</taxon>
        <taxon>Bacillati</taxon>
        <taxon>Actinomycetota</taxon>
        <taxon>Actinomycetes</taxon>
        <taxon>Micromonosporales</taxon>
        <taxon>Micromonosporaceae</taxon>
        <taxon>Actinoplanes</taxon>
    </lineage>
</organism>
<dbReference type="AlphaFoldDB" id="I0H4X8"/>
<dbReference type="InterPro" id="IPR019967">
    <property type="entry name" value="F420-dep_enz_PPOX_Rv0121"/>
</dbReference>
<protein>
    <submittedName>
        <fullName evidence="3">Putative pyridoxamine 5'-phosphate oxidase-related protein</fullName>
    </submittedName>
</protein>
<dbReference type="Proteomes" id="UP000007882">
    <property type="component" value="Chromosome"/>
</dbReference>
<dbReference type="GO" id="GO:0016627">
    <property type="term" value="F:oxidoreductase activity, acting on the CH-CH group of donors"/>
    <property type="evidence" value="ECO:0007669"/>
    <property type="project" value="TreeGrafter"/>
</dbReference>